<gene>
    <name evidence="2" type="ORF">GCM10009777_10490</name>
</gene>
<sequence>MSDDETGSDRGAGRPSSPPTTPTDRWREWELQNPDRAAAAKRTYRETHRDDERERERERRARARAEQARAEARRAYAREYYAKNRESYLERQRVNRAVKKAQDPGAYRAAKNARQRRWYARHQEVENEKVRDAYRDDPTPRMRWNASYRANHADELAARRREFYLDNRERMVERDRRRREREKLRRSVGLPPRRLHRVSTAERRQNRSEADEFFRRKYTAAEIRAAKRPWPTPPELIAAWQRESERARAAFSAATGSDIVRPISKTAQRAAERASVRAAALEQLLAEEARLDAIARAINDQLRHRLRRPQQPEDAGTTGRSWPAAETGVTR</sequence>
<feature type="region of interest" description="Disordered" evidence="1">
    <location>
        <begin position="1"/>
        <end position="67"/>
    </location>
</feature>
<reference evidence="2 3" key="1">
    <citation type="journal article" date="2019" name="Int. J. Syst. Evol. Microbiol.">
        <title>The Global Catalogue of Microorganisms (GCM) 10K type strain sequencing project: providing services to taxonomists for standard genome sequencing and annotation.</title>
        <authorList>
            <consortium name="The Broad Institute Genomics Platform"/>
            <consortium name="The Broad Institute Genome Sequencing Center for Infectious Disease"/>
            <person name="Wu L."/>
            <person name="Ma J."/>
        </authorList>
    </citation>
    <scope>NUCLEOTIDE SEQUENCE [LARGE SCALE GENOMIC DNA]</scope>
    <source>
        <strain evidence="2 3">JCM 14902</strain>
    </source>
</reference>
<evidence type="ECO:0000313" key="2">
    <source>
        <dbReference type="EMBL" id="GAA1979123.1"/>
    </source>
</evidence>
<dbReference type="EMBL" id="BAAAOH010000001">
    <property type="protein sequence ID" value="GAA1979123.1"/>
    <property type="molecule type" value="Genomic_DNA"/>
</dbReference>
<evidence type="ECO:0000313" key="3">
    <source>
        <dbReference type="Proteomes" id="UP001500326"/>
    </source>
</evidence>
<keyword evidence="3" id="KW-1185">Reference proteome</keyword>
<protein>
    <submittedName>
        <fullName evidence="2">Uncharacterized protein</fullName>
    </submittedName>
</protein>
<comment type="caution">
    <text evidence="2">The sequence shown here is derived from an EMBL/GenBank/DDBJ whole genome shotgun (WGS) entry which is preliminary data.</text>
</comment>
<dbReference type="Proteomes" id="UP001500326">
    <property type="component" value="Unassembled WGS sequence"/>
</dbReference>
<accession>A0ABN2S269</accession>
<name>A0ABN2S269_9MICO</name>
<feature type="compositionally biased region" description="Basic and acidic residues" evidence="1">
    <location>
        <begin position="43"/>
        <end position="67"/>
    </location>
</feature>
<proteinExistence type="predicted"/>
<evidence type="ECO:0000256" key="1">
    <source>
        <dbReference type="SAM" id="MobiDB-lite"/>
    </source>
</evidence>
<organism evidence="2 3">
    <name type="scientific">Microbacterium pumilum</name>
    <dbReference type="NCBI Taxonomy" id="344165"/>
    <lineage>
        <taxon>Bacteria</taxon>
        <taxon>Bacillati</taxon>
        <taxon>Actinomycetota</taxon>
        <taxon>Actinomycetes</taxon>
        <taxon>Micrococcales</taxon>
        <taxon>Microbacteriaceae</taxon>
        <taxon>Microbacterium</taxon>
    </lineage>
</organism>
<feature type="region of interest" description="Disordered" evidence="1">
    <location>
        <begin position="303"/>
        <end position="331"/>
    </location>
</feature>